<name>X1ET26_9ZZZZ</name>
<dbReference type="EMBL" id="BART01039215">
    <property type="protein sequence ID" value="GAH11793.1"/>
    <property type="molecule type" value="Genomic_DNA"/>
</dbReference>
<dbReference type="AlphaFoldDB" id="X1ET26"/>
<feature type="non-terminal residue" evidence="1">
    <location>
        <position position="32"/>
    </location>
</feature>
<reference evidence="1" key="1">
    <citation type="journal article" date="2014" name="Front. Microbiol.">
        <title>High frequency of phylogenetically diverse reductive dehalogenase-homologous genes in deep subseafloor sedimentary metagenomes.</title>
        <authorList>
            <person name="Kawai M."/>
            <person name="Futagami T."/>
            <person name="Toyoda A."/>
            <person name="Takaki Y."/>
            <person name="Nishi S."/>
            <person name="Hori S."/>
            <person name="Arai W."/>
            <person name="Tsubouchi T."/>
            <person name="Morono Y."/>
            <person name="Uchiyama I."/>
            <person name="Ito T."/>
            <person name="Fujiyama A."/>
            <person name="Inagaki F."/>
            <person name="Takami H."/>
        </authorList>
    </citation>
    <scope>NUCLEOTIDE SEQUENCE</scope>
    <source>
        <strain evidence="1">Expedition CK06-06</strain>
    </source>
</reference>
<comment type="caution">
    <text evidence="1">The sequence shown here is derived from an EMBL/GenBank/DDBJ whole genome shotgun (WGS) entry which is preliminary data.</text>
</comment>
<protein>
    <submittedName>
        <fullName evidence="1">Uncharacterized protein</fullName>
    </submittedName>
</protein>
<organism evidence="1">
    <name type="scientific">marine sediment metagenome</name>
    <dbReference type="NCBI Taxonomy" id="412755"/>
    <lineage>
        <taxon>unclassified sequences</taxon>
        <taxon>metagenomes</taxon>
        <taxon>ecological metagenomes</taxon>
    </lineage>
</organism>
<evidence type="ECO:0000313" key="1">
    <source>
        <dbReference type="EMBL" id="GAH11793.1"/>
    </source>
</evidence>
<sequence>MSDNYPNLHRSSNKRFSEILSEGFLLFGKNWL</sequence>
<gene>
    <name evidence="1" type="ORF">S01H4_64583</name>
</gene>
<proteinExistence type="predicted"/>
<accession>X1ET26</accession>